<feature type="transmembrane region" description="Helical" evidence="5">
    <location>
        <begin position="174"/>
        <end position="189"/>
    </location>
</feature>
<accession>A0ABQ5NHE4</accession>
<keyword evidence="3 5" id="KW-1133">Transmembrane helix</keyword>
<dbReference type="PANTHER" id="PTHR35529">
    <property type="entry name" value="MANGANESE EFFLUX PUMP MNTP-RELATED"/>
    <property type="match status" value="1"/>
</dbReference>
<keyword evidence="1" id="KW-1003">Cell membrane</keyword>
<gene>
    <name evidence="6" type="ORF">LYSBPC_08370</name>
</gene>
<evidence type="ECO:0008006" key="8">
    <source>
        <dbReference type="Google" id="ProtNLM"/>
    </source>
</evidence>
<feature type="transmembrane region" description="Helical" evidence="5">
    <location>
        <begin position="64"/>
        <end position="83"/>
    </location>
</feature>
<dbReference type="EMBL" id="BRZA01000001">
    <property type="protein sequence ID" value="GLC87710.1"/>
    <property type="molecule type" value="Genomic_DNA"/>
</dbReference>
<dbReference type="Proteomes" id="UP001065593">
    <property type="component" value="Unassembled WGS sequence"/>
</dbReference>
<dbReference type="PANTHER" id="PTHR35529:SF2">
    <property type="entry name" value="SPORULATION PROTEIN YTAF-RELATED"/>
    <property type="match status" value="1"/>
</dbReference>
<feature type="transmembrane region" description="Helical" evidence="5">
    <location>
        <begin position="138"/>
        <end position="162"/>
    </location>
</feature>
<dbReference type="RefSeq" id="WP_264987428.1">
    <property type="nucleotide sequence ID" value="NZ_BRZA01000001.1"/>
</dbReference>
<dbReference type="InterPro" id="IPR003810">
    <property type="entry name" value="Mntp/YtaF"/>
</dbReference>
<evidence type="ECO:0000313" key="7">
    <source>
        <dbReference type="Proteomes" id="UP001065593"/>
    </source>
</evidence>
<feature type="transmembrane region" description="Helical" evidence="5">
    <location>
        <begin position="37"/>
        <end position="58"/>
    </location>
</feature>
<reference evidence="6" key="1">
    <citation type="submission" date="2022-08" db="EMBL/GenBank/DDBJ databases">
        <title>Draft genome sequence of Lysinibacillus sp. strain KH24.</title>
        <authorList>
            <person name="Kanbe H."/>
            <person name="Itoh H."/>
        </authorList>
    </citation>
    <scope>NUCLEOTIDE SEQUENCE</scope>
    <source>
        <strain evidence="6">KH24</strain>
    </source>
</reference>
<sequence>MYWLTILFVGLAANLDNLGVSLAYGMKRIKIPIGLNIVIASIAMVVTYLAICIGSVMQGFMSNTVANIIGSGLLVIIGIWTLATNHFSKKCKIDGEKWGYRSDDIRISLKEAIWLGLILSANGAGSGIAIGVNAIPAIWAVTFIGIFSFLTVGMGSHCGTLLAKSFIGRHSTSLAGWLLIVIGILELFIQ</sequence>
<name>A0ABQ5NHE4_9BACI</name>
<evidence type="ECO:0000256" key="3">
    <source>
        <dbReference type="ARBA" id="ARBA00022989"/>
    </source>
</evidence>
<evidence type="ECO:0000256" key="5">
    <source>
        <dbReference type="SAM" id="Phobius"/>
    </source>
</evidence>
<organism evidence="6 7">
    <name type="scientific">Lysinibacillus piscis</name>
    <dbReference type="NCBI Taxonomy" id="2518931"/>
    <lineage>
        <taxon>Bacteria</taxon>
        <taxon>Bacillati</taxon>
        <taxon>Bacillota</taxon>
        <taxon>Bacilli</taxon>
        <taxon>Bacillales</taxon>
        <taxon>Bacillaceae</taxon>
        <taxon>Lysinibacillus</taxon>
    </lineage>
</organism>
<evidence type="ECO:0000256" key="2">
    <source>
        <dbReference type="ARBA" id="ARBA00022692"/>
    </source>
</evidence>
<feature type="transmembrane region" description="Helical" evidence="5">
    <location>
        <begin position="6"/>
        <end position="25"/>
    </location>
</feature>
<evidence type="ECO:0000256" key="4">
    <source>
        <dbReference type="ARBA" id="ARBA00023136"/>
    </source>
</evidence>
<comment type="caution">
    <text evidence="6">The sequence shown here is derived from an EMBL/GenBank/DDBJ whole genome shotgun (WGS) entry which is preliminary data.</text>
</comment>
<evidence type="ECO:0000313" key="6">
    <source>
        <dbReference type="EMBL" id="GLC87710.1"/>
    </source>
</evidence>
<protein>
    <recommendedName>
        <fullName evidence="8">Sporulation membrane protein YtaF</fullName>
    </recommendedName>
</protein>
<keyword evidence="4 5" id="KW-0472">Membrane</keyword>
<evidence type="ECO:0000256" key="1">
    <source>
        <dbReference type="ARBA" id="ARBA00022475"/>
    </source>
</evidence>
<keyword evidence="7" id="KW-1185">Reference proteome</keyword>
<proteinExistence type="predicted"/>
<keyword evidence="2 5" id="KW-0812">Transmembrane</keyword>